<accession>A0A5J5C4C4</accession>
<organism evidence="1 2">
    <name type="scientific">Nyssa sinensis</name>
    <dbReference type="NCBI Taxonomy" id="561372"/>
    <lineage>
        <taxon>Eukaryota</taxon>
        <taxon>Viridiplantae</taxon>
        <taxon>Streptophyta</taxon>
        <taxon>Embryophyta</taxon>
        <taxon>Tracheophyta</taxon>
        <taxon>Spermatophyta</taxon>
        <taxon>Magnoliopsida</taxon>
        <taxon>eudicotyledons</taxon>
        <taxon>Gunneridae</taxon>
        <taxon>Pentapetalae</taxon>
        <taxon>asterids</taxon>
        <taxon>Cornales</taxon>
        <taxon>Nyssaceae</taxon>
        <taxon>Nyssa</taxon>
    </lineage>
</organism>
<dbReference type="Pfam" id="PF14009">
    <property type="entry name" value="PADRE"/>
    <property type="match status" value="1"/>
</dbReference>
<sequence>MGNAISPCCQPNSISFVKLIFWEGTTRILTRKGLAGEIMFEFPDHMVCHADSFYIGHPIPALAIDDELMTGQTYFVLPLDCLACNVLSASSLAALGSSPKPAPINFKDCPFEYIKGSNGRVLIKVLPEFITKLITRGKETAGSTSPSHSFLCSTPELKKHYDQLVGSKEQVWSPKLETISEYKIRNMGLVLDGNNCSEFQIGCLIPLAAIDWHE</sequence>
<gene>
    <name evidence="1" type="ORF">F0562_001819</name>
</gene>
<evidence type="ECO:0000313" key="1">
    <source>
        <dbReference type="EMBL" id="KAA8550165.1"/>
    </source>
</evidence>
<dbReference type="Proteomes" id="UP000325577">
    <property type="component" value="Linkage Group LG0"/>
</dbReference>
<protein>
    <submittedName>
        <fullName evidence="1">Uncharacterized protein</fullName>
    </submittedName>
</protein>
<evidence type="ECO:0000313" key="2">
    <source>
        <dbReference type="Proteomes" id="UP000325577"/>
    </source>
</evidence>
<dbReference type="AlphaFoldDB" id="A0A5J5C4C4"/>
<dbReference type="OrthoDB" id="1899115at2759"/>
<keyword evidence="2" id="KW-1185">Reference proteome</keyword>
<dbReference type="EMBL" id="CM018031">
    <property type="protein sequence ID" value="KAA8550165.1"/>
    <property type="molecule type" value="Genomic_DNA"/>
</dbReference>
<name>A0A5J5C4C4_9ASTE</name>
<dbReference type="InterPro" id="IPR025322">
    <property type="entry name" value="PADRE_dom"/>
</dbReference>
<dbReference type="PANTHER" id="PTHR33052">
    <property type="entry name" value="DUF4228 DOMAIN PROTEIN-RELATED"/>
    <property type="match status" value="1"/>
</dbReference>
<proteinExistence type="predicted"/>
<reference evidence="1 2" key="1">
    <citation type="submission" date="2019-09" db="EMBL/GenBank/DDBJ databases">
        <title>A chromosome-level genome assembly of the Chinese tupelo Nyssa sinensis.</title>
        <authorList>
            <person name="Yang X."/>
            <person name="Kang M."/>
            <person name="Yang Y."/>
            <person name="Xiong H."/>
            <person name="Wang M."/>
            <person name="Zhang Z."/>
            <person name="Wang Z."/>
            <person name="Wu H."/>
            <person name="Ma T."/>
            <person name="Liu J."/>
            <person name="Xi Z."/>
        </authorList>
    </citation>
    <scope>NUCLEOTIDE SEQUENCE [LARGE SCALE GENOMIC DNA]</scope>
    <source>
        <strain evidence="1">J267</strain>
        <tissue evidence="1">Leaf</tissue>
    </source>
</reference>